<dbReference type="Gene3D" id="2.40.37.10">
    <property type="entry name" value="Lyase, Ornithine Decarboxylase, Chain A, domain 1"/>
    <property type="match status" value="1"/>
</dbReference>
<dbReference type="EMBL" id="NRRV01000001">
    <property type="protein sequence ID" value="MBK1629154.1"/>
    <property type="molecule type" value="Genomic_DNA"/>
</dbReference>
<organism evidence="6 7">
    <name type="scientific">Thiohalocapsa halophila</name>
    <dbReference type="NCBI Taxonomy" id="69359"/>
    <lineage>
        <taxon>Bacteria</taxon>
        <taxon>Pseudomonadati</taxon>
        <taxon>Pseudomonadota</taxon>
        <taxon>Gammaproteobacteria</taxon>
        <taxon>Chromatiales</taxon>
        <taxon>Chromatiaceae</taxon>
        <taxon>Thiohalocapsa</taxon>
    </lineage>
</organism>
<comment type="similarity">
    <text evidence="4">Belongs to the alanine racemase family.</text>
</comment>
<dbReference type="Gene3D" id="3.20.20.10">
    <property type="entry name" value="Alanine racemase"/>
    <property type="match status" value="1"/>
</dbReference>
<feature type="modified residue" description="N6-(pyridoxal phosphate)lysine" evidence="4">
    <location>
        <position position="35"/>
    </location>
</feature>
<reference evidence="6 7" key="1">
    <citation type="journal article" date="2020" name="Microorganisms">
        <title>Osmotic Adaptation and Compatible Solute Biosynthesis of Phototrophic Bacteria as Revealed from Genome Analyses.</title>
        <authorList>
            <person name="Imhoff J.F."/>
            <person name="Rahn T."/>
            <person name="Kunzel S."/>
            <person name="Keller A."/>
            <person name="Neulinger S.C."/>
        </authorList>
    </citation>
    <scope>NUCLEOTIDE SEQUENCE [LARGE SCALE GENOMIC DNA]</scope>
    <source>
        <strain evidence="6 7">DSM 6210</strain>
    </source>
</reference>
<keyword evidence="3 4" id="KW-0413">Isomerase</keyword>
<name>A0ABS1CCD1_9GAMM</name>
<evidence type="ECO:0000313" key="6">
    <source>
        <dbReference type="EMBL" id="MBK1629154.1"/>
    </source>
</evidence>
<comment type="function">
    <text evidence="4">Catalyzes the interconversion of L-alanine and D-alanine. May also act on other amino acids.</text>
</comment>
<protein>
    <recommendedName>
        <fullName evidence="4">Alanine racemase</fullName>
        <ecNumber evidence="4">5.1.1.1</ecNumber>
    </recommendedName>
</protein>
<accession>A0ABS1CCD1</accession>
<comment type="cofactor">
    <cofactor evidence="1 4">
        <name>pyridoxal 5'-phosphate</name>
        <dbReference type="ChEBI" id="CHEBI:597326"/>
    </cofactor>
</comment>
<dbReference type="SMART" id="SM01005">
    <property type="entry name" value="Ala_racemase_C"/>
    <property type="match status" value="1"/>
</dbReference>
<keyword evidence="2 4" id="KW-0663">Pyridoxal phosphate</keyword>
<feature type="active site" description="Proton acceptor; specific for D-alanine" evidence="4">
    <location>
        <position position="35"/>
    </location>
</feature>
<evidence type="ECO:0000256" key="2">
    <source>
        <dbReference type="ARBA" id="ARBA00022898"/>
    </source>
</evidence>
<dbReference type="Pfam" id="PF00842">
    <property type="entry name" value="Ala_racemase_C"/>
    <property type="match status" value="1"/>
</dbReference>
<dbReference type="InterPro" id="IPR020622">
    <property type="entry name" value="Ala_racemase_pyridoxalP-BS"/>
</dbReference>
<dbReference type="CDD" id="cd06827">
    <property type="entry name" value="PLPDE_III_AR_proteobact"/>
    <property type="match status" value="1"/>
</dbReference>
<dbReference type="PANTHER" id="PTHR30511:SF0">
    <property type="entry name" value="ALANINE RACEMASE, CATABOLIC-RELATED"/>
    <property type="match status" value="1"/>
</dbReference>
<dbReference type="PRINTS" id="PR00992">
    <property type="entry name" value="ALARACEMASE"/>
</dbReference>
<evidence type="ECO:0000256" key="3">
    <source>
        <dbReference type="ARBA" id="ARBA00023235"/>
    </source>
</evidence>
<comment type="catalytic activity">
    <reaction evidence="4">
        <text>L-alanine = D-alanine</text>
        <dbReference type="Rhea" id="RHEA:20249"/>
        <dbReference type="ChEBI" id="CHEBI:57416"/>
        <dbReference type="ChEBI" id="CHEBI:57972"/>
        <dbReference type="EC" id="5.1.1.1"/>
    </reaction>
</comment>
<dbReference type="PROSITE" id="PS00395">
    <property type="entry name" value="ALANINE_RACEMASE"/>
    <property type="match status" value="1"/>
</dbReference>
<evidence type="ECO:0000256" key="1">
    <source>
        <dbReference type="ARBA" id="ARBA00001933"/>
    </source>
</evidence>
<sequence length="361" mass="38180">MARPTRARVDLAAIRHNYAHAKAQAPGARALAVVKADAYGHGAVAVARALAPVADAFAVACTEEALELREAGITKPIVLLEGVFEPSELAHLDSARLTPVAHNREQLDWLCRARPTRPFQVWLKMDTGMHRLGMEPADFAAAHARLADCSHVSEIVLMTHLACADEPEHPATRAQLACFTAHAGGLPGPRSIANSAAVLGCPAAHGDWLRPGIMLYGATPFGEAHPSAAALRPTMQLQSQLISVRALDPGEAIGYGGRYVCQAPTRVGVVAAGYADGYPRHAKDGTPAAVNGKPSRVIGRVSMDMLTVDLTDQPDARPGDPVQLWGDAVPANDVAAASDTIAYQLFTGLSRRVPVSYRDDS</sequence>
<dbReference type="InterPro" id="IPR009006">
    <property type="entry name" value="Ala_racemase/Decarboxylase_C"/>
</dbReference>
<evidence type="ECO:0000259" key="5">
    <source>
        <dbReference type="SMART" id="SM01005"/>
    </source>
</evidence>
<comment type="caution">
    <text evidence="6">The sequence shown here is derived from an EMBL/GenBank/DDBJ whole genome shotgun (WGS) entry which is preliminary data.</text>
</comment>
<evidence type="ECO:0000313" key="7">
    <source>
        <dbReference type="Proteomes" id="UP000748752"/>
    </source>
</evidence>
<keyword evidence="7" id="KW-1185">Reference proteome</keyword>
<dbReference type="Proteomes" id="UP000748752">
    <property type="component" value="Unassembled WGS sequence"/>
</dbReference>
<dbReference type="RefSeq" id="WP_200232799.1">
    <property type="nucleotide sequence ID" value="NZ_NRRV01000001.1"/>
</dbReference>
<feature type="domain" description="Alanine racemase C-terminal" evidence="5">
    <location>
        <begin position="234"/>
        <end position="358"/>
    </location>
</feature>
<evidence type="ECO:0000256" key="4">
    <source>
        <dbReference type="HAMAP-Rule" id="MF_01201"/>
    </source>
</evidence>
<dbReference type="InterPro" id="IPR011079">
    <property type="entry name" value="Ala_racemase_C"/>
</dbReference>
<dbReference type="HAMAP" id="MF_01201">
    <property type="entry name" value="Ala_racemase"/>
    <property type="match status" value="1"/>
</dbReference>
<feature type="binding site" evidence="4">
    <location>
        <position position="303"/>
    </location>
    <ligand>
        <name>substrate</name>
    </ligand>
</feature>
<dbReference type="Pfam" id="PF01168">
    <property type="entry name" value="Ala_racemase_N"/>
    <property type="match status" value="1"/>
</dbReference>
<comment type="pathway">
    <text evidence="4">Amino-acid biosynthesis; D-alanine biosynthesis; D-alanine from L-alanine: step 1/1.</text>
</comment>
<feature type="active site" description="Proton acceptor; specific for L-alanine" evidence="4">
    <location>
        <position position="255"/>
    </location>
</feature>
<feature type="binding site" evidence="4">
    <location>
        <position position="131"/>
    </location>
    <ligand>
        <name>substrate</name>
    </ligand>
</feature>
<dbReference type="EC" id="5.1.1.1" evidence="4"/>
<dbReference type="SUPFAM" id="SSF51419">
    <property type="entry name" value="PLP-binding barrel"/>
    <property type="match status" value="1"/>
</dbReference>
<dbReference type="InterPro" id="IPR000821">
    <property type="entry name" value="Ala_racemase"/>
</dbReference>
<gene>
    <name evidence="6" type="primary">alr</name>
    <name evidence="6" type="ORF">CKO31_00085</name>
</gene>
<dbReference type="InterPro" id="IPR029066">
    <property type="entry name" value="PLP-binding_barrel"/>
</dbReference>
<dbReference type="PANTHER" id="PTHR30511">
    <property type="entry name" value="ALANINE RACEMASE"/>
    <property type="match status" value="1"/>
</dbReference>
<proteinExistence type="inferred from homology"/>
<dbReference type="InterPro" id="IPR001608">
    <property type="entry name" value="Ala_racemase_N"/>
</dbReference>
<dbReference type="SUPFAM" id="SSF50621">
    <property type="entry name" value="Alanine racemase C-terminal domain-like"/>
    <property type="match status" value="1"/>
</dbReference>
<dbReference type="NCBIfam" id="TIGR00492">
    <property type="entry name" value="alr"/>
    <property type="match status" value="1"/>
</dbReference>